<dbReference type="Proteomes" id="UP000634136">
    <property type="component" value="Unassembled WGS sequence"/>
</dbReference>
<proteinExistence type="predicted"/>
<sequence length="53" mass="5688">MKALLLAGPLPQWRHPPPPLDSFEIPPVTIPSSLYEAIGDEGCMVWGSGGDWG</sequence>
<dbReference type="PANTHER" id="PTHR33431:SF3">
    <property type="entry name" value="ENABLED-LIKE PROTEIN (DUF1635)"/>
    <property type="match status" value="1"/>
</dbReference>
<gene>
    <name evidence="1" type="ORF">G2W53_039687</name>
</gene>
<name>A0A834SPY0_9FABA</name>
<protein>
    <submittedName>
        <fullName evidence="1">Protein enabled-like protein</fullName>
    </submittedName>
</protein>
<accession>A0A834SPY0</accession>
<evidence type="ECO:0000313" key="2">
    <source>
        <dbReference type="Proteomes" id="UP000634136"/>
    </source>
</evidence>
<dbReference type="EMBL" id="JAAIUW010000012">
    <property type="protein sequence ID" value="KAF7807526.1"/>
    <property type="molecule type" value="Genomic_DNA"/>
</dbReference>
<organism evidence="1 2">
    <name type="scientific">Senna tora</name>
    <dbReference type="NCBI Taxonomy" id="362788"/>
    <lineage>
        <taxon>Eukaryota</taxon>
        <taxon>Viridiplantae</taxon>
        <taxon>Streptophyta</taxon>
        <taxon>Embryophyta</taxon>
        <taxon>Tracheophyta</taxon>
        <taxon>Spermatophyta</taxon>
        <taxon>Magnoliopsida</taxon>
        <taxon>eudicotyledons</taxon>
        <taxon>Gunneridae</taxon>
        <taxon>Pentapetalae</taxon>
        <taxon>rosids</taxon>
        <taxon>fabids</taxon>
        <taxon>Fabales</taxon>
        <taxon>Fabaceae</taxon>
        <taxon>Caesalpinioideae</taxon>
        <taxon>Cassia clade</taxon>
        <taxon>Senna</taxon>
    </lineage>
</organism>
<keyword evidence="2" id="KW-1185">Reference proteome</keyword>
<comment type="caution">
    <text evidence="1">The sequence shown here is derived from an EMBL/GenBank/DDBJ whole genome shotgun (WGS) entry which is preliminary data.</text>
</comment>
<evidence type="ECO:0000313" key="1">
    <source>
        <dbReference type="EMBL" id="KAF7807526.1"/>
    </source>
</evidence>
<dbReference type="PANTHER" id="PTHR33431">
    <property type="entry name" value="ENABLED-LIKE PROTEIN (DUF1635)"/>
    <property type="match status" value="1"/>
</dbReference>
<dbReference type="InterPro" id="IPR012862">
    <property type="entry name" value="DUF1635"/>
</dbReference>
<dbReference type="AlphaFoldDB" id="A0A834SPY0"/>
<reference evidence="1" key="1">
    <citation type="submission" date="2020-09" db="EMBL/GenBank/DDBJ databases">
        <title>Genome-Enabled Discovery of Anthraquinone Biosynthesis in Senna tora.</title>
        <authorList>
            <person name="Kang S.-H."/>
            <person name="Pandey R.P."/>
            <person name="Lee C.-M."/>
            <person name="Sim J.-S."/>
            <person name="Jeong J.-T."/>
            <person name="Choi B.-S."/>
            <person name="Jung M."/>
            <person name="Ginzburg D."/>
            <person name="Zhao K."/>
            <person name="Won S.Y."/>
            <person name="Oh T.-J."/>
            <person name="Yu Y."/>
            <person name="Kim N.-H."/>
            <person name="Lee O.R."/>
            <person name="Lee T.-H."/>
            <person name="Bashyal P."/>
            <person name="Kim T.-S."/>
            <person name="Lee W.-H."/>
            <person name="Kawkins C."/>
            <person name="Kim C.-K."/>
            <person name="Kim J.S."/>
            <person name="Ahn B.O."/>
            <person name="Rhee S.Y."/>
            <person name="Sohng J.K."/>
        </authorList>
    </citation>
    <scope>NUCLEOTIDE SEQUENCE</scope>
    <source>
        <tissue evidence="1">Leaf</tissue>
    </source>
</reference>
<dbReference type="Pfam" id="PF07795">
    <property type="entry name" value="DUF1635"/>
    <property type="match status" value="1"/>
</dbReference>